<dbReference type="CDD" id="cd01448">
    <property type="entry name" value="TST_Repeat_1"/>
    <property type="match status" value="1"/>
</dbReference>
<reference evidence="5" key="1">
    <citation type="submission" date="2023-10" db="EMBL/GenBank/DDBJ databases">
        <authorList>
            <person name="Chen Y."/>
            <person name="Shah S."/>
            <person name="Dougan E. K."/>
            <person name="Thang M."/>
            <person name="Chan C."/>
        </authorList>
    </citation>
    <scope>NUCLEOTIDE SEQUENCE [LARGE SCALE GENOMIC DNA]</scope>
</reference>
<name>A0ABN9YE56_9DINO</name>
<feature type="non-terminal residue" evidence="5">
    <location>
        <position position="209"/>
    </location>
</feature>
<dbReference type="SUPFAM" id="SSF52821">
    <property type="entry name" value="Rhodanese/Cell cycle control phosphatase"/>
    <property type="match status" value="1"/>
</dbReference>
<dbReference type="InterPro" id="IPR036873">
    <property type="entry name" value="Rhodanese-like_dom_sf"/>
</dbReference>
<comment type="caution">
    <text evidence="5">The sequence shown here is derived from an EMBL/GenBank/DDBJ whole genome shotgun (WGS) entry which is preliminary data.</text>
</comment>
<evidence type="ECO:0000256" key="2">
    <source>
        <dbReference type="ARBA" id="ARBA00022737"/>
    </source>
</evidence>
<evidence type="ECO:0000256" key="1">
    <source>
        <dbReference type="ARBA" id="ARBA00022679"/>
    </source>
</evidence>
<feature type="region of interest" description="Disordered" evidence="3">
    <location>
        <begin position="30"/>
        <end position="67"/>
    </location>
</feature>
<dbReference type="EMBL" id="CAUYUJ010022519">
    <property type="protein sequence ID" value="CAK0911097.1"/>
    <property type="molecule type" value="Genomic_DNA"/>
</dbReference>
<gene>
    <name evidence="5" type="ORF">PCOR1329_LOCUS85081</name>
</gene>
<keyword evidence="2" id="KW-0677">Repeat</keyword>
<evidence type="ECO:0000313" key="6">
    <source>
        <dbReference type="Proteomes" id="UP001189429"/>
    </source>
</evidence>
<dbReference type="Pfam" id="PF00581">
    <property type="entry name" value="Rhodanese"/>
    <property type="match status" value="1"/>
</dbReference>
<feature type="region of interest" description="Disordered" evidence="3">
    <location>
        <begin position="89"/>
        <end position="116"/>
    </location>
</feature>
<dbReference type="PANTHER" id="PTHR11364">
    <property type="entry name" value="THIOSULFATE SULFERTANSFERASE"/>
    <property type="match status" value="1"/>
</dbReference>
<evidence type="ECO:0000313" key="5">
    <source>
        <dbReference type="EMBL" id="CAK0911097.1"/>
    </source>
</evidence>
<protein>
    <recommendedName>
        <fullName evidence="4">Rhodanese domain-containing protein</fullName>
    </recommendedName>
</protein>
<keyword evidence="6" id="KW-1185">Reference proteome</keyword>
<feature type="domain" description="Rhodanese" evidence="4">
    <location>
        <begin position="124"/>
        <end position="209"/>
    </location>
</feature>
<proteinExistence type="predicted"/>
<accession>A0ABN9YE56</accession>
<evidence type="ECO:0000259" key="4">
    <source>
        <dbReference type="PROSITE" id="PS50206"/>
    </source>
</evidence>
<organism evidence="5 6">
    <name type="scientific">Prorocentrum cordatum</name>
    <dbReference type="NCBI Taxonomy" id="2364126"/>
    <lineage>
        <taxon>Eukaryota</taxon>
        <taxon>Sar</taxon>
        <taxon>Alveolata</taxon>
        <taxon>Dinophyceae</taxon>
        <taxon>Prorocentrales</taxon>
        <taxon>Prorocentraceae</taxon>
        <taxon>Prorocentrum</taxon>
    </lineage>
</organism>
<dbReference type="InterPro" id="IPR001763">
    <property type="entry name" value="Rhodanese-like_dom"/>
</dbReference>
<evidence type="ECO:0000256" key="3">
    <source>
        <dbReference type="SAM" id="MobiDB-lite"/>
    </source>
</evidence>
<sequence>MPRRAGRRTLSAACGCAALAARALRPPALARGPAGASLRPSLWPGRLGPRRSTGSCPSPPQAGVRRGAMERGLVSCEWLRAELGREYTDDEITSARGPTDLPGSPFAGPEGSSGAQADHIAGPRLPGAVFFDIDGVAAQHPAGLKHMLPSEEMFAAAMAAMGITPTTRVVVYDRHGVFSSPRFWWTLKLAFGHPAGVAVLDGGLPRWKE</sequence>
<dbReference type="Proteomes" id="UP001189429">
    <property type="component" value="Unassembled WGS sequence"/>
</dbReference>
<dbReference type="Gene3D" id="3.40.250.10">
    <property type="entry name" value="Rhodanese-like domain"/>
    <property type="match status" value="1"/>
</dbReference>
<dbReference type="InterPro" id="IPR045078">
    <property type="entry name" value="TST/MPST-like"/>
</dbReference>
<keyword evidence="1" id="KW-0808">Transferase</keyword>
<dbReference type="PANTHER" id="PTHR11364:SF27">
    <property type="entry name" value="SULFURTRANSFERASE"/>
    <property type="match status" value="1"/>
</dbReference>
<dbReference type="PROSITE" id="PS50206">
    <property type="entry name" value="RHODANESE_3"/>
    <property type="match status" value="1"/>
</dbReference>